<gene>
    <name evidence="3" type="ORF">GCM10009663_51820</name>
</gene>
<keyword evidence="4" id="KW-1185">Reference proteome</keyword>
<comment type="caution">
    <text evidence="3">The sequence shown here is derived from an EMBL/GenBank/DDBJ whole genome shotgun (WGS) entry which is preliminary data.</text>
</comment>
<accession>A0ABN1TVQ8</accession>
<keyword evidence="2" id="KW-0732">Signal</keyword>
<sequence>MTKLMFVRACACLLAAVALTAAADSLESQTGPTHPVHVVADNPWGPGPQS</sequence>
<evidence type="ECO:0000256" key="1">
    <source>
        <dbReference type="SAM" id="MobiDB-lite"/>
    </source>
</evidence>
<reference evidence="3 4" key="1">
    <citation type="journal article" date="2019" name="Int. J. Syst. Evol. Microbiol.">
        <title>The Global Catalogue of Microorganisms (GCM) 10K type strain sequencing project: providing services to taxonomists for standard genome sequencing and annotation.</title>
        <authorList>
            <consortium name="The Broad Institute Genomics Platform"/>
            <consortium name="The Broad Institute Genome Sequencing Center for Infectious Disease"/>
            <person name="Wu L."/>
            <person name="Ma J."/>
        </authorList>
    </citation>
    <scope>NUCLEOTIDE SEQUENCE [LARGE SCALE GENOMIC DNA]</scope>
    <source>
        <strain evidence="3 4">JCM 13002</strain>
    </source>
</reference>
<protein>
    <submittedName>
        <fullName evidence="3">Uncharacterized protein</fullName>
    </submittedName>
</protein>
<evidence type="ECO:0000313" key="3">
    <source>
        <dbReference type="EMBL" id="GAA1102918.1"/>
    </source>
</evidence>
<feature type="region of interest" description="Disordered" evidence="1">
    <location>
        <begin position="26"/>
        <end position="50"/>
    </location>
</feature>
<evidence type="ECO:0000256" key="2">
    <source>
        <dbReference type="SAM" id="SignalP"/>
    </source>
</evidence>
<name>A0ABN1TVQ8_9ACTN</name>
<evidence type="ECO:0000313" key="4">
    <source>
        <dbReference type="Proteomes" id="UP001499987"/>
    </source>
</evidence>
<feature type="signal peptide" evidence="2">
    <location>
        <begin position="1"/>
        <end position="23"/>
    </location>
</feature>
<dbReference type="EMBL" id="BAAALD010000058">
    <property type="protein sequence ID" value="GAA1102918.1"/>
    <property type="molecule type" value="Genomic_DNA"/>
</dbReference>
<dbReference type="RefSeq" id="WP_344626087.1">
    <property type="nucleotide sequence ID" value="NZ_BAAALD010000058.1"/>
</dbReference>
<dbReference type="Proteomes" id="UP001499987">
    <property type="component" value="Unassembled WGS sequence"/>
</dbReference>
<feature type="chain" id="PRO_5047517295" evidence="2">
    <location>
        <begin position="24"/>
        <end position="50"/>
    </location>
</feature>
<proteinExistence type="predicted"/>
<organism evidence="3 4">
    <name type="scientific">Kitasatospora arboriphila</name>
    <dbReference type="NCBI Taxonomy" id="258052"/>
    <lineage>
        <taxon>Bacteria</taxon>
        <taxon>Bacillati</taxon>
        <taxon>Actinomycetota</taxon>
        <taxon>Actinomycetes</taxon>
        <taxon>Kitasatosporales</taxon>
        <taxon>Streptomycetaceae</taxon>
        <taxon>Kitasatospora</taxon>
    </lineage>
</organism>